<feature type="compositionally biased region" description="Low complexity" evidence="3">
    <location>
        <begin position="655"/>
        <end position="667"/>
    </location>
</feature>
<keyword evidence="4" id="KW-1133">Transmembrane helix</keyword>
<keyword evidence="4" id="KW-0472">Membrane</keyword>
<feature type="transmembrane region" description="Helical" evidence="4">
    <location>
        <begin position="191"/>
        <end position="214"/>
    </location>
</feature>
<feature type="transmembrane region" description="Helical" evidence="4">
    <location>
        <begin position="526"/>
        <end position="546"/>
    </location>
</feature>
<keyword evidence="4" id="KW-0812">Transmembrane</keyword>
<sequence>MEWQRLRADPAADRFGHTAAMLSDGRMVVLGGMHGSTTDLYGFDHALIYDTIRSAWSTQALRGKAIPPPRMHHSAATTATDNIIICGGQDGAAPPFQTYASADRKLSHMAALLNTQTWEWTLARPSADQPLPQAMAASAIINGTNFIYGLGVTYQTTHDGLSILDSSSMLWMPKETDGIWMENKPSANVAWSTWIIVVLVLSILACLGLTWLMFSLGKRIWLVVSAWATSLKMEVWNPRTGEPGWAESTRLTLKTVSLCVLTYLVFSLVEQILNSPTIYQKFYQASPDMTIEAPDIRLCFQGSSALEAYVRCATDYGASCSNYVEEFTPSQAHAGGSALTQRCFLFRPPSSFKLGPTEARRDQQADPFRAGGSYLKLDYYYPGQSEMTIQLSLYHPKHDPNPIVYNLSNPEPSFAWDDPHELIQFRRNTEQRHSDDLLSRDLFMLDPPHRIYTASYTIQERVVLDPESWWNYIGIASQSSRRYELADVAMTAERHAPSYNALPAPVGSLHVYPSRYDTHVVVEQRAFAVVNAIGVLGGLFGLLVAGQTWLFGYRPRSPWGIIQRWSIGQMKYSLLQGLYGTFFRGSHVPIAHPLAGDEDEGTVMDERTRLRRLEDRMHTLERLFQAYYIDDEIFRSLDQAFTAGSTQHKDEILTSSSSVPTSSCASSLRIRNPPGKPT</sequence>
<dbReference type="InterPro" id="IPR015915">
    <property type="entry name" value="Kelch-typ_b-propeller"/>
</dbReference>
<evidence type="ECO:0000313" key="6">
    <source>
        <dbReference type="Proteomes" id="UP000242180"/>
    </source>
</evidence>
<feature type="region of interest" description="Disordered" evidence="3">
    <location>
        <begin position="649"/>
        <end position="678"/>
    </location>
</feature>
<dbReference type="STRING" id="13706.A0A1X2HE38"/>
<protein>
    <recommendedName>
        <fullName evidence="7">Galactose oxidase</fullName>
    </recommendedName>
</protein>
<keyword evidence="1" id="KW-0880">Kelch repeat</keyword>
<dbReference type="OrthoDB" id="432528at2759"/>
<name>A0A1X2HE38_SYNRA</name>
<keyword evidence="6" id="KW-1185">Reference proteome</keyword>
<reference evidence="5 6" key="1">
    <citation type="submission" date="2016-07" db="EMBL/GenBank/DDBJ databases">
        <title>Pervasive Adenine N6-methylation of Active Genes in Fungi.</title>
        <authorList>
            <consortium name="DOE Joint Genome Institute"/>
            <person name="Mondo S.J."/>
            <person name="Dannebaum R.O."/>
            <person name="Kuo R.C."/>
            <person name="Labutti K."/>
            <person name="Haridas S."/>
            <person name="Kuo A."/>
            <person name="Salamov A."/>
            <person name="Ahrendt S.R."/>
            <person name="Lipzen A."/>
            <person name="Sullivan W."/>
            <person name="Andreopoulos W.B."/>
            <person name="Clum A."/>
            <person name="Lindquist E."/>
            <person name="Daum C."/>
            <person name="Ramamoorthy G.K."/>
            <person name="Gryganskyi A."/>
            <person name="Culley D."/>
            <person name="Magnuson J.K."/>
            <person name="James T.Y."/>
            <person name="O'Malley M.A."/>
            <person name="Stajich J.E."/>
            <person name="Spatafora J.W."/>
            <person name="Visel A."/>
            <person name="Grigoriev I.V."/>
        </authorList>
    </citation>
    <scope>NUCLEOTIDE SEQUENCE [LARGE SCALE GENOMIC DNA]</scope>
    <source>
        <strain evidence="5 6">NRRL 2496</strain>
    </source>
</reference>
<evidence type="ECO:0000256" key="3">
    <source>
        <dbReference type="SAM" id="MobiDB-lite"/>
    </source>
</evidence>
<dbReference type="InParanoid" id="A0A1X2HE38"/>
<dbReference type="OMA" id="WNYIGIA"/>
<dbReference type="SUPFAM" id="SSF117281">
    <property type="entry name" value="Kelch motif"/>
    <property type="match status" value="1"/>
</dbReference>
<evidence type="ECO:0008006" key="7">
    <source>
        <dbReference type="Google" id="ProtNLM"/>
    </source>
</evidence>
<evidence type="ECO:0000256" key="1">
    <source>
        <dbReference type="ARBA" id="ARBA00022441"/>
    </source>
</evidence>
<dbReference type="EMBL" id="MCGN01000004">
    <property type="protein sequence ID" value="ORY97197.1"/>
    <property type="molecule type" value="Genomic_DNA"/>
</dbReference>
<comment type="caution">
    <text evidence="5">The sequence shown here is derived from an EMBL/GenBank/DDBJ whole genome shotgun (WGS) entry which is preliminary data.</text>
</comment>
<dbReference type="Pfam" id="PF24681">
    <property type="entry name" value="Kelch_KLHDC2_KLHL20_DRC7"/>
    <property type="match status" value="1"/>
</dbReference>
<evidence type="ECO:0000313" key="5">
    <source>
        <dbReference type="EMBL" id="ORY97197.1"/>
    </source>
</evidence>
<evidence type="ECO:0000256" key="4">
    <source>
        <dbReference type="SAM" id="Phobius"/>
    </source>
</evidence>
<dbReference type="PANTHER" id="PTHR46093">
    <property type="entry name" value="ACYL-COA-BINDING DOMAIN-CONTAINING PROTEIN 5"/>
    <property type="match status" value="1"/>
</dbReference>
<gene>
    <name evidence="5" type="ORF">BCR43DRAFT_504173</name>
</gene>
<keyword evidence="2" id="KW-0677">Repeat</keyword>
<evidence type="ECO:0000256" key="2">
    <source>
        <dbReference type="ARBA" id="ARBA00022737"/>
    </source>
</evidence>
<dbReference type="PANTHER" id="PTHR46093:SF18">
    <property type="entry name" value="FIBRONECTIN TYPE-III DOMAIN-CONTAINING PROTEIN"/>
    <property type="match status" value="1"/>
</dbReference>
<organism evidence="5 6">
    <name type="scientific">Syncephalastrum racemosum</name>
    <name type="common">Filamentous fungus</name>
    <dbReference type="NCBI Taxonomy" id="13706"/>
    <lineage>
        <taxon>Eukaryota</taxon>
        <taxon>Fungi</taxon>
        <taxon>Fungi incertae sedis</taxon>
        <taxon>Mucoromycota</taxon>
        <taxon>Mucoromycotina</taxon>
        <taxon>Mucoromycetes</taxon>
        <taxon>Mucorales</taxon>
        <taxon>Syncephalastraceae</taxon>
        <taxon>Syncephalastrum</taxon>
    </lineage>
</organism>
<accession>A0A1X2HE38</accession>
<dbReference type="Proteomes" id="UP000242180">
    <property type="component" value="Unassembled WGS sequence"/>
</dbReference>
<proteinExistence type="predicted"/>
<dbReference type="Gene3D" id="2.120.10.80">
    <property type="entry name" value="Kelch-type beta propeller"/>
    <property type="match status" value="1"/>
</dbReference>
<dbReference type="AlphaFoldDB" id="A0A1X2HE38"/>